<dbReference type="GO" id="GO:0005886">
    <property type="term" value="C:plasma membrane"/>
    <property type="evidence" value="ECO:0007669"/>
    <property type="project" value="UniProtKB-SubCell"/>
</dbReference>
<organism evidence="10 11">
    <name type="scientific">Odynerus spinipes</name>
    <dbReference type="NCBI Taxonomy" id="1348599"/>
    <lineage>
        <taxon>Eukaryota</taxon>
        <taxon>Metazoa</taxon>
        <taxon>Ecdysozoa</taxon>
        <taxon>Arthropoda</taxon>
        <taxon>Hexapoda</taxon>
        <taxon>Insecta</taxon>
        <taxon>Pterygota</taxon>
        <taxon>Neoptera</taxon>
        <taxon>Endopterygota</taxon>
        <taxon>Hymenoptera</taxon>
        <taxon>Apocrita</taxon>
        <taxon>Aculeata</taxon>
        <taxon>Vespoidea</taxon>
        <taxon>Vespidae</taxon>
        <taxon>Eumeninae</taxon>
        <taxon>Odynerus</taxon>
    </lineage>
</organism>
<dbReference type="PANTHER" id="PTHR42643">
    <property type="entry name" value="IONOTROPIC RECEPTOR 20A-RELATED"/>
    <property type="match status" value="1"/>
</dbReference>
<feature type="transmembrane region" description="Helical" evidence="8">
    <location>
        <begin position="463"/>
        <end position="482"/>
    </location>
</feature>
<reference evidence="10" key="1">
    <citation type="submission" date="2021-08" db="EMBL/GenBank/DDBJ databases">
        <authorList>
            <person name="Misof B."/>
            <person name="Oliver O."/>
            <person name="Podsiadlowski L."/>
            <person name="Donath A."/>
            <person name="Peters R."/>
            <person name="Mayer C."/>
            <person name="Rust J."/>
            <person name="Gunkel S."/>
            <person name="Lesny P."/>
            <person name="Martin S."/>
            <person name="Oeyen J.P."/>
            <person name="Petersen M."/>
            <person name="Panagiotis P."/>
            <person name="Wilbrandt J."/>
            <person name="Tanja T."/>
        </authorList>
    </citation>
    <scope>NUCLEOTIDE SEQUENCE</scope>
    <source>
        <strain evidence="10">GBR_01_08_01A</strain>
        <tissue evidence="10">Thorax + abdomen</tissue>
    </source>
</reference>
<dbReference type="InterPro" id="IPR052192">
    <property type="entry name" value="Insect_Ionotropic_Sensory_Rcpt"/>
</dbReference>
<dbReference type="AlphaFoldDB" id="A0AAD9RPP1"/>
<comment type="subcellular location">
    <subcellularLocation>
        <location evidence="1">Cell membrane</location>
        <topology evidence="1">Multi-pass membrane protein</topology>
    </subcellularLocation>
</comment>
<evidence type="ECO:0000256" key="4">
    <source>
        <dbReference type="ARBA" id="ARBA00022989"/>
    </source>
</evidence>
<sequence>MAPLLCVGMVLFVLLTSTGAQSQFHEIQIRDVQYSSKSSTRNIENLKRMLEYVCNSQEFQPFRMSLLLFVTESSELDFLLHHIARGNIQGYRISASEFVSKCTWKDETSLTWIIPIDDIHDLQAFVYLQQELWKSNNQYLIFYAGEETPVKIWRKIFEKLWEKFNVYRILVASIADDFRCFLGYRPFDIAGVGFGKVHKSCLDDVDEDRYIEKYDSRTRRDDINNPVTSLLSRNVSLFEKFEDVNGYPIKVTVFPSLMMYIDVDENNTIHYTKLDAKVMTMLERGMHANFDINVFYKSQNEDPFQRSLKSINDHESEAIITSFFVKTYDESTYLYEFTAGITEDKLCFVAPTRGYLPKSYMPFMPFTKEIWLILAIYNFLATIFWVILRYLSYTFHTNKPVARPLAKTPKIPRKKLACDIASKETSHSTRNNAKPREIHPHVIACTELIVLLCYPFERAYTTAQRVFLCGALFFGLIISGIYHSCLVSTLSKPLKYPEINTIEDVVNSNFTIITKYPNLKSSTFIENEPLDIKLKNKITVLNSEKPTNYFVAYDRTVIALGRFSSVKLENYSVYYDDDGNRLIHIVEECPATYILSYVVRLHSPYIERINTLLLRMQEFGLVRLWYQEMMNPLQIEEEKRKVALSERKVKLTLEHYSLTFLGLFLGLTGCFLVFLGEIYYARCGNC</sequence>
<evidence type="ECO:0000313" key="10">
    <source>
        <dbReference type="EMBL" id="KAK2583468.1"/>
    </source>
</evidence>
<gene>
    <name evidence="10" type="ORF">KPH14_009437</name>
</gene>
<keyword evidence="4 8" id="KW-1133">Transmembrane helix</keyword>
<name>A0AAD9RPP1_9HYME</name>
<feature type="transmembrane region" description="Helical" evidence="8">
    <location>
        <begin position="656"/>
        <end position="680"/>
    </location>
</feature>
<proteinExistence type="predicted"/>
<accession>A0AAD9RPP1</accession>
<evidence type="ECO:0008006" key="12">
    <source>
        <dbReference type="Google" id="ProtNLM"/>
    </source>
</evidence>
<evidence type="ECO:0000256" key="2">
    <source>
        <dbReference type="ARBA" id="ARBA00022475"/>
    </source>
</evidence>
<keyword evidence="9" id="KW-0732">Signal</keyword>
<evidence type="ECO:0000256" key="1">
    <source>
        <dbReference type="ARBA" id="ARBA00004651"/>
    </source>
</evidence>
<dbReference type="SUPFAM" id="SSF53850">
    <property type="entry name" value="Periplasmic binding protein-like II"/>
    <property type="match status" value="1"/>
</dbReference>
<evidence type="ECO:0000256" key="7">
    <source>
        <dbReference type="ARBA" id="ARBA00023180"/>
    </source>
</evidence>
<keyword evidence="5 8" id="KW-0472">Membrane</keyword>
<keyword evidence="7" id="KW-0325">Glycoprotein</keyword>
<dbReference type="PANTHER" id="PTHR42643:SF24">
    <property type="entry name" value="IONOTROPIC RECEPTOR 60A"/>
    <property type="match status" value="1"/>
</dbReference>
<keyword evidence="3 8" id="KW-0812">Transmembrane</keyword>
<evidence type="ECO:0000256" key="5">
    <source>
        <dbReference type="ARBA" id="ARBA00023136"/>
    </source>
</evidence>
<keyword evidence="6" id="KW-0675">Receptor</keyword>
<dbReference type="EMBL" id="JAIFRP010000030">
    <property type="protein sequence ID" value="KAK2583468.1"/>
    <property type="molecule type" value="Genomic_DNA"/>
</dbReference>
<keyword evidence="2" id="KW-1003">Cell membrane</keyword>
<feature type="transmembrane region" description="Helical" evidence="8">
    <location>
        <begin position="370"/>
        <end position="391"/>
    </location>
</feature>
<evidence type="ECO:0000256" key="3">
    <source>
        <dbReference type="ARBA" id="ARBA00022692"/>
    </source>
</evidence>
<keyword evidence="11" id="KW-1185">Reference proteome</keyword>
<dbReference type="Gene3D" id="1.10.287.70">
    <property type="match status" value="1"/>
</dbReference>
<protein>
    <recommendedName>
        <fullName evidence="12">Ionotropic receptor</fullName>
    </recommendedName>
</protein>
<reference evidence="10" key="2">
    <citation type="journal article" date="2023" name="Commun. Biol.">
        <title>Intrasexual cuticular hydrocarbon dimorphism in a wasp sheds light on hydrocarbon biosynthesis genes in Hymenoptera.</title>
        <authorList>
            <person name="Moris V.C."/>
            <person name="Podsiadlowski L."/>
            <person name="Martin S."/>
            <person name="Oeyen J.P."/>
            <person name="Donath A."/>
            <person name="Petersen M."/>
            <person name="Wilbrandt J."/>
            <person name="Misof B."/>
            <person name="Liedtke D."/>
            <person name="Thamm M."/>
            <person name="Scheiner R."/>
            <person name="Schmitt T."/>
            <person name="Niehuis O."/>
        </authorList>
    </citation>
    <scope>NUCLEOTIDE SEQUENCE</scope>
    <source>
        <strain evidence="10">GBR_01_08_01A</strain>
    </source>
</reference>
<evidence type="ECO:0000313" key="11">
    <source>
        <dbReference type="Proteomes" id="UP001258017"/>
    </source>
</evidence>
<evidence type="ECO:0000256" key="6">
    <source>
        <dbReference type="ARBA" id="ARBA00023170"/>
    </source>
</evidence>
<feature type="signal peptide" evidence="9">
    <location>
        <begin position="1"/>
        <end position="20"/>
    </location>
</feature>
<evidence type="ECO:0000256" key="8">
    <source>
        <dbReference type="SAM" id="Phobius"/>
    </source>
</evidence>
<feature type="chain" id="PRO_5042242641" description="Ionotropic receptor" evidence="9">
    <location>
        <begin position="21"/>
        <end position="686"/>
    </location>
</feature>
<comment type="caution">
    <text evidence="10">The sequence shown here is derived from an EMBL/GenBank/DDBJ whole genome shotgun (WGS) entry which is preliminary data.</text>
</comment>
<evidence type="ECO:0000256" key="9">
    <source>
        <dbReference type="SAM" id="SignalP"/>
    </source>
</evidence>
<dbReference type="Proteomes" id="UP001258017">
    <property type="component" value="Unassembled WGS sequence"/>
</dbReference>